<dbReference type="Proteomes" id="UP000800082">
    <property type="component" value="Unassembled WGS sequence"/>
</dbReference>
<accession>A0A6A5RY10</accession>
<evidence type="ECO:0000313" key="1">
    <source>
        <dbReference type="EMBL" id="KAF1932493.1"/>
    </source>
</evidence>
<dbReference type="EMBL" id="ML978959">
    <property type="protein sequence ID" value="KAF1932493.1"/>
    <property type="molecule type" value="Genomic_DNA"/>
</dbReference>
<dbReference type="RefSeq" id="XP_033452741.1">
    <property type="nucleotide sequence ID" value="XM_033589043.1"/>
</dbReference>
<keyword evidence="2" id="KW-1185">Reference proteome</keyword>
<reference evidence="1" key="1">
    <citation type="journal article" date="2020" name="Stud. Mycol.">
        <title>101 Dothideomycetes genomes: a test case for predicting lifestyles and emergence of pathogens.</title>
        <authorList>
            <person name="Haridas S."/>
            <person name="Albert R."/>
            <person name="Binder M."/>
            <person name="Bloem J."/>
            <person name="Labutti K."/>
            <person name="Salamov A."/>
            <person name="Andreopoulos B."/>
            <person name="Baker S."/>
            <person name="Barry K."/>
            <person name="Bills G."/>
            <person name="Bluhm B."/>
            <person name="Cannon C."/>
            <person name="Castanera R."/>
            <person name="Culley D."/>
            <person name="Daum C."/>
            <person name="Ezra D."/>
            <person name="Gonzalez J."/>
            <person name="Henrissat B."/>
            <person name="Kuo A."/>
            <person name="Liang C."/>
            <person name="Lipzen A."/>
            <person name="Lutzoni F."/>
            <person name="Magnuson J."/>
            <person name="Mondo S."/>
            <person name="Nolan M."/>
            <person name="Ohm R."/>
            <person name="Pangilinan J."/>
            <person name="Park H.-J."/>
            <person name="Ramirez L."/>
            <person name="Alfaro M."/>
            <person name="Sun H."/>
            <person name="Tritt A."/>
            <person name="Yoshinaga Y."/>
            <person name="Zwiers L.-H."/>
            <person name="Turgeon B."/>
            <person name="Goodwin S."/>
            <person name="Spatafora J."/>
            <person name="Crous P."/>
            <person name="Grigoriev I."/>
        </authorList>
    </citation>
    <scope>NUCLEOTIDE SEQUENCE</scope>
    <source>
        <strain evidence="1">CBS 183.55</strain>
    </source>
</reference>
<proteinExistence type="predicted"/>
<name>A0A6A5RY10_9PLEO</name>
<organism evidence="1 2">
    <name type="scientific">Didymella exigua CBS 183.55</name>
    <dbReference type="NCBI Taxonomy" id="1150837"/>
    <lineage>
        <taxon>Eukaryota</taxon>
        <taxon>Fungi</taxon>
        <taxon>Dikarya</taxon>
        <taxon>Ascomycota</taxon>
        <taxon>Pezizomycotina</taxon>
        <taxon>Dothideomycetes</taxon>
        <taxon>Pleosporomycetidae</taxon>
        <taxon>Pleosporales</taxon>
        <taxon>Pleosporineae</taxon>
        <taxon>Didymellaceae</taxon>
        <taxon>Didymella</taxon>
    </lineage>
</organism>
<dbReference type="OrthoDB" id="10489762at2759"/>
<gene>
    <name evidence="1" type="ORF">M421DRAFT_293428</name>
</gene>
<sequence length="191" mass="21147">MDNIDSKCTLGTNTWHGGQVSGQRTISLVLPAAPRSQSSSPAQRLQPAPVSTCQVRGSEPQAPHQTIALGRSTENEPRTMATHSAQDVVFTRWYLFHAPPLDVRRPTRAHFHETMRSWSNAADGVVRPCSTPSSLTCDLQWLFPHPLRRLTVCALFGGRLLDPAQTLKRDYAGKTAWVRMDNHSSNQARPA</sequence>
<evidence type="ECO:0000313" key="2">
    <source>
        <dbReference type="Proteomes" id="UP000800082"/>
    </source>
</evidence>
<protein>
    <submittedName>
        <fullName evidence="1">Uncharacterized protein</fullName>
    </submittedName>
</protein>
<dbReference type="AlphaFoldDB" id="A0A6A5RY10"/>
<dbReference type="GeneID" id="54346690"/>